<dbReference type="Pfam" id="PF14559">
    <property type="entry name" value="TPR_19"/>
    <property type="match status" value="1"/>
</dbReference>
<accession>A0A9D2ZUQ7</accession>
<dbReference type="PROSITE" id="PS50005">
    <property type="entry name" value="TPR"/>
    <property type="match status" value="2"/>
</dbReference>
<dbReference type="GO" id="GO:0012505">
    <property type="term" value="C:endomembrane system"/>
    <property type="evidence" value="ECO:0007669"/>
    <property type="project" value="UniProtKB-ARBA"/>
</dbReference>
<dbReference type="Pfam" id="PF09295">
    <property type="entry name" value="ChAPs"/>
    <property type="match status" value="1"/>
</dbReference>
<dbReference type="PANTHER" id="PTHR45586:SF1">
    <property type="entry name" value="LIPOPOLYSACCHARIDE ASSEMBLY PROTEIN B"/>
    <property type="match status" value="1"/>
</dbReference>
<gene>
    <name evidence="5" type="ORF">IAA93_03120</name>
</gene>
<feature type="repeat" description="TPR" evidence="3">
    <location>
        <begin position="421"/>
        <end position="454"/>
    </location>
</feature>
<feature type="signal peptide" evidence="4">
    <location>
        <begin position="1"/>
        <end position="24"/>
    </location>
</feature>
<dbReference type="InterPro" id="IPR015374">
    <property type="entry name" value="ChAPs"/>
</dbReference>
<evidence type="ECO:0000256" key="1">
    <source>
        <dbReference type="ARBA" id="ARBA00022737"/>
    </source>
</evidence>
<dbReference type="SUPFAM" id="SSF48452">
    <property type="entry name" value="TPR-like"/>
    <property type="match status" value="3"/>
</dbReference>
<evidence type="ECO:0000256" key="4">
    <source>
        <dbReference type="SAM" id="SignalP"/>
    </source>
</evidence>
<dbReference type="InterPro" id="IPR011990">
    <property type="entry name" value="TPR-like_helical_dom_sf"/>
</dbReference>
<dbReference type="Proteomes" id="UP000787625">
    <property type="component" value="Unassembled WGS sequence"/>
</dbReference>
<dbReference type="PROSITE" id="PS50293">
    <property type="entry name" value="TPR_REGION"/>
    <property type="match status" value="1"/>
</dbReference>
<organism evidence="5 6">
    <name type="scientific">Candidatus Avibacteroides avistercoris</name>
    <dbReference type="NCBI Taxonomy" id="2840690"/>
    <lineage>
        <taxon>Bacteria</taxon>
        <taxon>Pseudomonadati</taxon>
        <taxon>Bacteroidota</taxon>
        <taxon>Bacteroidia</taxon>
        <taxon>Bacteroidales</taxon>
        <taxon>Bacteroidaceae</taxon>
        <taxon>Bacteroidaceae incertae sedis</taxon>
        <taxon>Candidatus Avibacteroides</taxon>
    </lineage>
</organism>
<dbReference type="Gene3D" id="1.25.40.10">
    <property type="entry name" value="Tetratricopeptide repeat domain"/>
    <property type="match status" value="2"/>
</dbReference>
<keyword evidence="4" id="KW-0732">Signal</keyword>
<evidence type="ECO:0000256" key="2">
    <source>
        <dbReference type="ARBA" id="ARBA00022803"/>
    </source>
</evidence>
<dbReference type="GO" id="GO:0005737">
    <property type="term" value="C:cytoplasm"/>
    <property type="evidence" value="ECO:0007669"/>
    <property type="project" value="UniProtKB-ARBA"/>
</dbReference>
<reference evidence="5" key="1">
    <citation type="journal article" date="2021" name="PeerJ">
        <title>Extensive microbial diversity within the chicken gut microbiome revealed by metagenomics and culture.</title>
        <authorList>
            <person name="Gilroy R."/>
            <person name="Ravi A."/>
            <person name="Getino M."/>
            <person name="Pursley I."/>
            <person name="Horton D.L."/>
            <person name="Alikhan N.F."/>
            <person name="Baker D."/>
            <person name="Gharbi K."/>
            <person name="Hall N."/>
            <person name="Watson M."/>
            <person name="Adriaenssens E.M."/>
            <person name="Foster-Nyarko E."/>
            <person name="Jarju S."/>
            <person name="Secka A."/>
            <person name="Antonio M."/>
            <person name="Oren A."/>
            <person name="Chaudhuri R.R."/>
            <person name="La Ragione R."/>
            <person name="Hildebrand F."/>
            <person name="Pallen M.J."/>
        </authorList>
    </citation>
    <scope>NUCLEOTIDE SEQUENCE</scope>
    <source>
        <strain evidence="5">MalCec1-1739</strain>
    </source>
</reference>
<dbReference type="AlphaFoldDB" id="A0A9D2ZUQ7"/>
<dbReference type="SMART" id="SM00028">
    <property type="entry name" value="TPR"/>
    <property type="match status" value="7"/>
</dbReference>
<dbReference type="PROSITE" id="PS51257">
    <property type="entry name" value="PROKAR_LIPOPROTEIN"/>
    <property type="match status" value="1"/>
</dbReference>
<keyword evidence="1" id="KW-0677">Repeat</keyword>
<sequence length="574" mass="63607">MKFRLASLLILTLAVVSCRTPRVAVSDGDDDGTSLAGYCYNGVLLAEARGDLNSAYDLLTFIGETDSTFAPAYDKLFAYELGFHNDSAAVSVLGRAVAEDPSNFWYGFKLANYYATQDSLKRAAAIYEELLKEHPDRKELLYSLVSWYMRMNDDTQALSALDRIEKSEGVTEQTFITRMQLYSDMGKKDLAKQQLAEKVKQSPGENIYKSYLAHMYVSDGQFADAIAVYDTILAASPYDPQASYDRLVAVKAVDAGRFENDVRRVLSDAGYQTDFKFGVLLNLIVKDKSLSADTAFVKSMFDIADAGAGANDANIPMLRASYCELVKDTVGAINAYREVISRDPANMPANQNMLNLAISKGDIDGVYFVCKNATVQFPDEVIYSYYLAVSCLFKGLTDEAKAVCLDAVRHIDGDTYAPVATQLYSILGDLSHEDGDYDAAFDAYEQALKYDPDNTAVLNNYAYFLAIRGGDLDKAEAMIDRAVEIEPDDPTMLDTYAWILFLQGDYALAKIYMDKTLSLDKAPSAEVLEHAGDIYMMCGDAGMALEYWKQALQQNGDSETLKAKIKQRKYIVPK</sequence>
<name>A0A9D2ZUQ7_9BACT</name>
<dbReference type="EMBL" id="DWUP01000064">
    <property type="protein sequence ID" value="HJD52704.1"/>
    <property type="molecule type" value="Genomic_DNA"/>
</dbReference>
<evidence type="ECO:0000313" key="6">
    <source>
        <dbReference type="Proteomes" id="UP000787625"/>
    </source>
</evidence>
<proteinExistence type="predicted"/>
<dbReference type="GO" id="GO:0032991">
    <property type="term" value="C:protein-containing complex"/>
    <property type="evidence" value="ECO:0007669"/>
    <property type="project" value="UniProtKB-ARBA"/>
</dbReference>
<dbReference type="PANTHER" id="PTHR45586">
    <property type="entry name" value="TPR REPEAT-CONTAINING PROTEIN PA4667"/>
    <property type="match status" value="1"/>
</dbReference>
<evidence type="ECO:0000313" key="5">
    <source>
        <dbReference type="EMBL" id="HJD52704.1"/>
    </source>
</evidence>
<comment type="caution">
    <text evidence="5">The sequence shown here is derived from an EMBL/GenBank/DDBJ whole genome shotgun (WGS) entry which is preliminary data.</text>
</comment>
<evidence type="ECO:0000256" key="3">
    <source>
        <dbReference type="PROSITE-ProRule" id="PRU00339"/>
    </source>
</evidence>
<feature type="repeat" description="TPR" evidence="3">
    <location>
        <begin position="525"/>
        <end position="558"/>
    </location>
</feature>
<dbReference type="InterPro" id="IPR051012">
    <property type="entry name" value="CellSynth/LPSAsmb/PSIAsmb"/>
</dbReference>
<feature type="chain" id="PRO_5039389245" evidence="4">
    <location>
        <begin position="25"/>
        <end position="574"/>
    </location>
</feature>
<protein>
    <submittedName>
        <fullName evidence="5">Tetratricopeptide repeat protein</fullName>
    </submittedName>
</protein>
<keyword evidence="2 3" id="KW-0802">TPR repeat</keyword>
<dbReference type="GO" id="GO:0016192">
    <property type="term" value="P:vesicle-mediated transport"/>
    <property type="evidence" value="ECO:0007669"/>
    <property type="project" value="UniProtKB-ARBA"/>
</dbReference>
<reference evidence="5" key="2">
    <citation type="submission" date="2021-04" db="EMBL/GenBank/DDBJ databases">
        <authorList>
            <person name="Gilroy R."/>
        </authorList>
    </citation>
    <scope>NUCLEOTIDE SEQUENCE</scope>
    <source>
        <strain evidence="5">MalCec1-1739</strain>
    </source>
</reference>
<dbReference type="InterPro" id="IPR019734">
    <property type="entry name" value="TPR_rpt"/>
</dbReference>